<geneLocation type="mitochondrion" evidence="2"/>
<comment type="caution">
    <text evidence="2">The sequence shown here is derived from an EMBL/GenBank/DDBJ whole genome shotgun (WGS) entry which is preliminary data.</text>
</comment>
<sequence length="59" mass="6566">MDSDLNGTKPDIPDIGWARDGNSGDPFFFPEPIIFEAYSGRPQLILIKGSCMIIRYVCS</sequence>
<protein>
    <submittedName>
        <fullName evidence="2">Uncharacterized protein</fullName>
    </submittedName>
</protein>
<feature type="region of interest" description="Disordered" evidence="1">
    <location>
        <begin position="1"/>
        <end position="20"/>
    </location>
</feature>
<keyword evidence="2" id="KW-0496">Mitochondrion</keyword>
<dbReference type="EMBL" id="LKAM01000017">
    <property type="protein sequence ID" value="KUM45578.1"/>
    <property type="molecule type" value="Genomic_DNA"/>
</dbReference>
<evidence type="ECO:0000256" key="1">
    <source>
        <dbReference type="SAM" id="MobiDB-lite"/>
    </source>
</evidence>
<organism evidence="2">
    <name type="scientific">Picea glauca</name>
    <name type="common">White spruce</name>
    <name type="synonym">Pinus glauca</name>
    <dbReference type="NCBI Taxonomy" id="3330"/>
    <lineage>
        <taxon>Eukaryota</taxon>
        <taxon>Viridiplantae</taxon>
        <taxon>Streptophyta</taxon>
        <taxon>Embryophyta</taxon>
        <taxon>Tracheophyta</taxon>
        <taxon>Spermatophyta</taxon>
        <taxon>Pinopsida</taxon>
        <taxon>Pinidae</taxon>
        <taxon>Conifers I</taxon>
        <taxon>Pinales</taxon>
        <taxon>Pinaceae</taxon>
        <taxon>Picea</taxon>
    </lineage>
</organism>
<accession>A0A117NFP3</accession>
<proteinExistence type="predicted"/>
<evidence type="ECO:0000313" key="2">
    <source>
        <dbReference type="EMBL" id="KUM45578.1"/>
    </source>
</evidence>
<dbReference type="AlphaFoldDB" id="A0A117NFP3"/>
<reference evidence="2" key="1">
    <citation type="journal article" date="2015" name="Genome Biol. Evol.">
        <title>Organellar Genomes of White Spruce (Picea glauca): Assembly and Annotation.</title>
        <authorList>
            <person name="Jackman S.D."/>
            <person name="Warren R.L."/>
            <person name="Gibb E.A."/>
            <person name="Vandervalk B.P."/>
            <person name="Mohamadi H."/>
            <person name="Chu J."/>
            <person name="Raymond A."/>
            <person name="Pleasance S."/>
            <person name="Coope R."/>
            <person name="Wildung M.R."/>
            <person name="Ritland C.E."/>
            <person name="Bousquet J."/>
            <person name="Jones S.J."/>
            <person name="Bohlmann J."/>
            <person name="Birol I."/>
        </authorList>
    </citation>
    <scope>NUCLEOTIDE SEQUENCE [LARGE SCALE GENOMIC DNA]</scope>
    <source>
        <tissue evidence="2">Flushing bud</tissue>
    </source>
</reference>
<name>A0A117NFP3_PICGL</name>
<gene>
    <name evidence="2" type="ORF">ABT39_MTgene2413</name>
</gene>